<organism evidence="1">
    <name type="scientific">Brassica oleracea</name>
    <name type="common">Wild cabbage</name>
    <dbReference type="NCBI Taxonomy" id="3712"/>
    <lineage>
        <taxon>Eukaryota</taxon>
        <taxon>Viridiplantae</taxon>
        <taxon>Streptophyta</taxon>
        <taxon>Embryophyta</taxon>
        <taxon>Tracheophyta</taxon>
        <taxon>Spermatophyta</taxon>
        <taxon>Magnoliopsida</taxon>
        <taxon>eudicotyledons</taxon>
        <taxon>Gunneridae</taxon>
        <taxon>Pentapetalae</taxon>
        <taxon>rosids</taxon>
        <taxon>malvids</taxon>
        <taxon>Brassicales</taxon>
        <taxon>Brassicaceae</taxon>
        <taxon>Brassiceae</taxon>
        <taxon>Brassica</taxon>
    </lineage>
</organism>
<sequence>MNIPFTPRVLKFSWTGSLILAWREVNSSPPYTSYVSTRW</sequence>
<evidence type="ECO:0000313" key="1">
    <source>
        <dbReference type="EMBL" id="VDD45065.1"/>
    </source>
</evidence>
<gene>
    <name evidence="1" type="ORF">BOLC5T32612H</name>
</gene>
<name>A0A3P6FHR3_BRAOL</name>
<accession>A0A3P6FHR3</accession>
<dbReference type="AlphaFoldDB" id="A0A3P6FHR3"/>
<protein>
    <submittedName>
        <fullName evidence="1">Uncharacterized protein</fullName>
    </submittedName>
</protein>
<reference evidence="1" key="1">
    <citation type="submission" date="2018-11" db="EMBL/GenBank/DDBJ databases">
        <authorList>
            <consortium name="Genoscope - CEA"/>
            <person name="William W."/>
        </authorList>
    </citation>
    <scope>NUCLEOTIDE SEQUENCE</scope>
</reference>
<dbReference type="EMBL" id="LR031877">
    <property type="protein sequence ID" value="VDD45065.1"/>
    <property type="molecule type" value="Genomic_DNA"/>
</dbReference>
<proteinExistence type="predicted"/>